<dbReference type="Gene3D" id="1.10.260.40">
    <property type="entry name" value="lambda repressor-like DNA-binding domains"/>
    <property type="match status" value="1"/>
</dbReference>
<dbReference type="InterPro" id="IPR050807">
    <property type="entry name" value="TransReg_Diox_bact_type"/>
</dbReference>
<comment type="caution">
    <text evidence="4">The sequence shown here is derived from an EMBL/GenBank/DDBJ whole genome shotgun (WGS) entry which is preliminary data.</text>
</comment>
<dbReference type="CDD" id="cd00093">
    <property type="entry name" value="HTH_XRE"/>
    <property type="match status" value="1"/>
</dbReference>
<reference evidence="5" key="1">
    <citation type="journal article" date="2019" name="Int. J. Syst. Evol. Microbiol.">
        <title>The Global Catalogue of Microorganisms (GCM) 10K type strain sequencing project: providing services to taxonomists for standard genome sequencing and annotation.</title>
        <authorList>
            <consortium name="The Broad Institute Genomics Platform"/>
            <consortium name="The Broad Institute Genome Sequencing Center for Infectious Disease"/>
            <person name="Wu L."/>
            <person name="Ma J."/>
        </authorList>
    </citation>
    <scope>NUCLEOTIDE SEQUENCE [LARGE SCALE GENOMIC DNA]</scope>
    <source>
        <strain evidence="5">CGMCC 4.7323</strain>
    </source>
</reference>
<dbReference type="CDD" id="cd02209">
    <property type="entry name" value="cupin_XRE_C"/>
    <property type="match status" value="1"/>
</dbReference>
<keyword evidence="1" id="KW-0238">DNA-binding</keyword>
<keyword evidence="5" id="KW-1185">Reference proteome</keyword>
<dbReference type="SMART" id="SM00530">
    <property type="entry name" value="HTH_XRE"/>
    <property type="match status" value="1"/>
</dbReference>
<dbReference type="PANTHER" id="PTHR46797:SF1">
    <property type="entry name" value="METHYLPHOSPHONATE SYNTHASE"/>
    <property type="match status" value="1"/>
</dbReference>
<gene>
    <name evidence="4" type="ORF">GCM10012285_67680</name>
</gene>
<dbReference type="InterPro" id="IPR013096">
    <property type="entry name" value="Cupin_2"/>
</dbReference>
<evidence type="ECO:0000259" key="3">
    <source>
        <dbReference type="PROSITE" id="PS50943"/>
    </source>
</evidence>
<dbReference type="PROSITE" id="PS50943">
    <property type="entry name" value="HTH_CROC1"/>
    <property type="match status" value="1"/>
</dbReference>
<dbReference type="Gene3D" id="2.60.120.10">
    <property type="entry name" value="Jelly Rolls"/>
    <property type="match status" value="1"/>
</dbReference>
<accession>A0ABQ2K4X5</accession>
<feature type="domain" description="HTH cro/C1-type" evidence="3">
    <location>
        <begin position="79"/>
        <end position="133"/>
    </location>
</feature>
<dbReference type="SUPFAM" id="SSF51182">
    <property type="entry name" value="RmlC-like cupins"/>
    <property type="match status" value="1"/>
</dbReference>
<evidence type="ECO:0000313" key="5">
    <source>
        <dbReference type="Proteomes" id="UP000600080"/>
    </source>
</evidence>
<feature type="region of interest" description="Disordered" evidence="2">
    <location>
        <begin position="1"/>
        <end position="53"/>
    </location>
</feature>
<dbReference type="PANTHER" id="PTHR46797">
    <property type="entry name" value="HTH-TYPE TRANSCRIPTIONAL REGULATOR"/>
    <property type="match status" value="1"/>
</dbReference>
<organism evidence="4 5">
    <name type="scientific">Streptomyces kronopolitis</name>
    <dbReference type="NCBI Taxonomy" id="1612435"/>
    <lineage>
        <taxon>Bacteria</taxon>
        <taxon>Bacillati</taxon>
        <taxon>Actinomycetota</taxon>
        <taxon>Actinomycetes</taxon>
        <taxon>Kitasatosporales</taxon>
        <taxon>Streptomycetaceae</taxon>
        <taxon>Streptomyces</taxon>
    </lineage>
</organism>
<evidence type="ECO:0000256" key="2">
    <source>
        <dbReference type="SAM" id="MobiDB-lite"/>
    </source>
</evidence>
<dbReference type="InterPro" id="IPR014710">
    <property type="entry name" value="RmlC-like_jellyroll"/>
</dbReference>
<dbReference type="InterPro" id="IPR011051">
    <property type="entry name" value="RmlC_Cupin_sf"/>
</dbReference>
<name>A0ABQ2K4X5_9ACTN</name>
<dbReference type="Pfam" id="PF07883">
    <property type="entry name" value="Cupin_2"/>
    <property type="match status" value="1"/>
</dbReference>
<evidence type="ECO:0000313" key="4">
    <source>
        <dbReference type="EMBL" id="GGN65112.1"/>
    </source>
</evidence>
<dbReference type="InterPro" id="IPR010982">
    <property type="entry name" value="Lambda_DNA-bd_dom_sf"/>
</dbReference>
<evidence type="ECO:0000256" key="1">
    <source>
        <dbReference type="ARBA" id="ARBA00023125"/>
    </source>
</evidence>
<dbReference type="EMBL" id="BMND01000072">
    <property type="protein sequence ID" value="GGN65112.1"/>
    <property type="molecule type" value="Genomic_DNA"/>
</dbReference>
<proteinExistence type="predicted"/>
<dbReference type="Proteomes" id="UP000600080">
    <property type="component" value="Unassembled WGS sequence"/>
</dbReference>
<dbReference type="InterPro" id="IPR001387">
    <property type="entry name" value="Cro/C1-type_HTH"/>
</dbReference>
<dbReference type="SUPFAM" id="SSF47413">
    <property type="entry name" value="lambda repressor-like DNA-binding domains"/>
    <property type="match status" value="1"/>
</dbReference>
<dbReference type="Pfam" id="PF01381">
    <property type="entry name" value="HTH_3"/>
    <property type="match status" value="1"/>
</dbReference>
<protein>
    <recommendedName>
        <fullName evidence="3">HTH cro/C1-type domain-containing protein</fullName>
    </recommendedName>
</protein>
<sequence length="258" mass="27894">MLGRTYSGYDRHNSPARRGIPGPRAALSGRVPAAFPGPTRTQPPPARSPGLDKTACRFGNGEVTDDAYTHVLAAVGPRLRRLRQERGVTLTALSKATGISVSTLSRLESGGRKATLELLLPLAQAHQVPLDELVGAPEVGDPRVRAAPVRRAHLTAVPLTRQPGGLQAFKLVIDPVAGPPEQRTHEGYEWLYVLSGRLRLLLADREVELRAGEAAEFDTRLPHWFGPAGDASVELLSLFGSQGERMHIRARPRGRGDD</sequence>